<proteinExistence type="predicted"/>
<accession>A0A8W7PBU1</accession>
<dbReference type="AlphaFoldDB" id="A0A8W7PBU1"/>
<feature type="region of interest" description="Disordered" evidence="1">
    <location>
        <begin position="72"/>
        <end position="111"/>
    </location>
</feature>
<protein>
    <submittedName>
        <fullName evidence="2">Uncharacterized protein</fullName>
    </submittedName>
</protein>
<dbReference type="Proteomes" id="UP000075882">
    <property type="component" value="Unassembled WGS sequence"/>
</dbReference>
<organism evidence="2">
    <name type="scientific">Anopheles coluzzii</name>
    <name type="common">African malaria mosquito</name>
    <dbReference type="NCBI Taxonomy" id="1518534"/>
    <lineage>
        <taxon>Eukaryota</taxon>
        <taxon>Metazoa</taxon>
        <taxon>Ecdysozoa</taxon>
        <taxon>Arthropoda</taxon>
        <taxon>Hexapoda</taxon>
        <taxon>Insecta</taxon>
        <taxon>Pterygota</taxon>
        <taxon>Neoptera</taxon>
        <taxon>Endopterygota</taxon>
        <taxon>Diptera</taxon>
        <taxon>Nematocera</taxon>
        <taxon>Culicoidea</taxon>
        <taxon>Culicidae</taxon>
        <taxon>Anophelinae</taxon>
        <taxon>Anopheles</taxon>
    </lineage>
</organism>
<reference evidence="2" key="1">
    <citation type="submission" date="2022-08" db="UniProtKB">
        <authorList>
            <consortium name="EnsemblMetazoa"/>
        </authorList>
    </citation>
    <scope>IDENTIFICATION</scope>
</reference>
<evidence type="ECO:0000256" key="1">
    <source>
        <dbReference type="SAM" id="MobiDB-lite"/>
    </source>
</evidence>
<dbReference type="EnsemblMetazoa" id="ACOM028459-RA">
    <property type="protein sequence ID" value="ACOM028459-PA.1"/>
    <property type="gene ID" value="ACOM028459"/>
</dbReference>
<evidence type="ECO:0000313" key="2">
    <source>
        <dbReference type="EnsemblMetazoa" id="ACOM028459-PA.1"/>
    </source>
</evidence>
<sequence>MPGGWRPTYFALPPRIPCHHERCPSAQRHENVRVRDLILRHHFTRSGFKVGKVKNYDSCFLWTARTGRIRPGDGSTGGGYIKERHRTVDDDDDDAMGSIIPHRMQNERARARSRSRRCVVLVVRSVSPENQQESSFTAQSRKVLTDG</sequence>
<name>A0A8W7PBU1_ANOCL</name>